<protein>
    <submittedName>
        <fullName evidence="1">Transposase</fullName>
    </submittedName>
</protein>
<organism evidence="1 2">
    <name type="scientific">Gordonia humi</name>
    <dbReference type="NCBI Taxonomy" id="686429"/>
    <lineage>
        <taxon>Bacteria</taxon>
        <taxon>Bacillati</taxon>
        <taxon>Actinomycetota</taxon>
        <taxon>Actinomycetes</taxon>
        <taxon>Mycobacteriales</taxon>
        <taxon>Gordoniaceae</taxon>
        <taxon>Gordonia</taxon>
    </lineage>
</organism>
<dbReference type="Proteomes" id="UP000551501">
    <property type="component" value="Unassembled WGS sequence"/>
</dbReference>
<keyword evidence="2" id="KW-1185">Reference proteome</keyword>
<proteinExistence type="predicted"/>
<dbReference type="EMBL" id="JACIFP010000001">
    <property type="protein sequence ID" value="MBB4135153.1"/>
    <property type="molecule type" value="Genomic_DNA"/>
</dbReference>
<dbReference type="AlphaFoldDB" id="A0A840EXY9"/>
<comment type="caution">
    <text evidence="1">The sequence shown here is derived from an EMBL/GenBank/DDBJ whole genome shotgun (WGS) entry which is preliminary data.</text>
</comment>
<evidence type="ECO:0000313" key="1">
    <source>
        <dbReference type="EMBL" id="MBB4135153.1"/>
    </source>
</evidence>
<name>A0A840EXY9_9ACTN</name>
<evidence type="ECO:0000313" key="2">
    <source>
        <dbReference type="Proteomes" id="UP000551501"/>
    </source>
</evidence>
<gene>
    <name evidence="1" type="ORF">BKA16_001705</name>
</gene>
<sequence>MFDAVKYRDRNVVERGFNAFKQWRGVATRYDKHNANYCGGVLVRAIVLWLKRLRDTP</sequence>
<accession>A0A840EXY9</accession>
<reference evidence="1 2" key="1">
    <citation type="submission" date="2020-08" db="EMBL/GenBank/DDBJ databases">
        <title>Sequencing the genomes of 1000 actinobacteria strains.</title>
        <authorList>
            <person name="Klenk H.-P."/>
        </authorList>
    </citation>
    <scope>NUCLEOTIDE SEQUENCE [LARGE SCALE GENOMIC DNA]</scope>
    <source>
        <strain evidence="1 2">DSM 45298</strain>
    </source>
</reference>